<comment type="caution">
    <text evidence="2">The sequence shown here is derived from an EMBL/GenBank/DDBJ whole genome shotgun (WGS) entry which is preliminary data.</text>
</comment>
<keyword evidence="4" id="KW-1185">Reference proteome</keyword>
<organism evidence="2 3">
    <name type="scientific">Streptomyces fradiae ATCC 10745 = DSM 40063</name>
    <dbReference type="NCBI Taxonomy" id="1319510"/>
    <lineage>
        <taxon>Bacteria</taxon>
        <taxon>Bacillati</taxon>
        <taxon>Actinomycetota</taxon>
        <taxon>Actinomycetes</taxon>
        <taxon>Kitasatosporales</taxon>
        <taxon>Streptomycetaceae</taxon>
        <taxon>Streptomyces</taxon>
    </lineage>
</organism>
<proteinExistence type="predicted"/>
<reference evidence="2 3" key="2">
    <citation type="submission" date="2016-09" db="EMBL/GenBank/DDBJ databases">
        <title>Streptomyces fradiae DSM40063, a candidate organism with high potential of specific P450 cytochromes.</title>
        <authorList>
            <person name="Grumaz C."/>
            <person name="Vainshtein Y."/>
            <person name="Kirstahler P."/>
            <person name="Sohn K."/>
        </authorList>
    </citation>
    <scope>NUCLEOTIDE SEQUENCE [LARGE SCALE GENOMIC DNA]</scope>
    <source>
        <strain evidence="2 3">DSM 40063</strain>
    </source>
</reference>
<dbReference type="AlphaFoldDB" id="A0A1Y2P2A7"/>
<evidence type="ECO:0000313" key="3">
    <source>
        <dbReference type="Proteomes" id="UP000194318"/>
    </source>
</evidence>
<dbReference type="EMBL" id="ASYR01000050">
    <property type="protein sequence ID" value="KAF0646585.1"/>
    <property type="molecule type" value="Genomic_DNA"/>
</dbReference>
<name>A0A1Y2P2A7_STRFR</name>
<dbReference type="RefSeq" id="WP_031132948.1">
    <property type="nucleotide sequence ID" value="NZ_ASYR01000050.1"/>
</dbReference>
<protein>
    <submittedName>
        <fullName evidence="2">Uncharacterized protein</fullName>
    </submittedName>
</protein>
<accession>A0A1Y2P2A7</accession>
<gene>
    <name evidence="2" type="ORF">BG846_00395</name>
    <name evidence="1" type="ORF">K701_27945</name>
</gene>
<evidence type="ECO:0000313" key="2">
    <source>
        <dbReference type="EMBL" id="OSY53935.1"/>
    </source>
</evidence>
<evidence type="ECO:0000313" key="4">
    <source>
        <dbReference type="Proteomes" id="UP000731519"/>
    </source>
</evidence>
<evidence type="ECO:0000313" key="1">
    <source>
        <dbReference type="EMBL" id="KAF0646585.1"/>
    </source>
</evidence>
<dbReference type="Proteomes" id="UP000731519">
    <property type="component" value="Unassembled WGS sequence"/>
</dbReference>
<reference evidence="1 4" key="1">
    <citation type="submission" date="2013-05" db="EMBL/GenBank/DDBJ databases">
        <title>Genome Sequence of Streptomyces fradiae.</title>
        <authorList>
            <person name="Kirby R."/>
        </authorList>
    </citation>
    <scope>NUCLEOTIDE SEQUENCE [LARGE SCALE GENOMIC DNA]</scope>
    <source>
        <strain evidence="1 4">ATCC 10745</strain>
    </source>
</reference>
<sequence length="182" mass="20594">MSHTGDDDSAAHRLRLLQSEFLQPSRPYGEAHVSRSTTPSAPIRLGIADHISEAVDEVEKMTRSEVPDAGARPNAPELVYAWAVQKTRHLDPQRQMVRDTVIYRQSLEHAIAMGDHSVIRRHPCPACRTWGLFWRASVRKAVCVNRYCVDDAGRARSWELAYLAHRHIAAQATRSHRDVRAT</sequence>
<dbReference type="Proteomes" id="UP000194318">
    <property type="component" value="Unassembled WGS sequence"/>
</dbReference>
<dbReference type="EMBL" id="MIFZ01000044">
    <property type="protein sequence ID" value="OSY53935.1"/>
    <property type="molecule type" value="Genomic_DNA"/>
</dbReference>